<dbReference type="InterPro" id="IPR051923">
    <property type="entry name" value="Glycosyl_Hydrolase_39"/>
</dbReference>
<keyword evidence="2" id="KW-1185">Reference proteome</keyword>
<dbReference type="Gene3D" id="3.20.20.80">
    <property type="entry name" value="Glycosidases"/>
    <property type="match status" value="1"/>
</dbReference>
<sequence>MISKAMKWLSNVAYRALSGHRDGWPNSVPAGLGWAALIVALLAGQPAIGQTNTPVPAINLGSEINDIINQNANNPTQAINNYMAGLAATNAHWVRIDINWARIQPSQTTIDANDPNPGSSSGLNWGVTDTIIRAARNNGLRVLGLILLTPPWAASSKCSSSYQQANGVASWLCAPDPTFYTNFARAAAKHYGSDSYGGQVDAWEIWNEPNCGIDFMPHDPVLYTQILKSAYPAIKQANPGAYVYAGGSAACATYPNNTSGALPSNGVAGLVNSTNPSYPAPTQWDPRDWLAVMYASGAHGYFDALAHHPYCYFDDWQSAPDQCPSTTLNTTYPQYSNAFNMMWHTFPSPSYAWPSSSGNTFSSYTGTSLRDQMNAAGDGAKAIALTEFGAPTTGTDGATNFTGQLGGSSTQYTNANFRTMENAPFLTQANQAREYGALMAWISQQPKGAYGPVYAYCYSDMALSLPNSTNIYEPYFGIVTLGSTTGSTGTSGPTKIEGTPQAKSSQYYPAWPDFGVNARAAAAGAAGYAPIGPGWFNASGK</sequence>
<evidence type="ECO:0000313" key="2">
    <source>
        <dbReference type="Proteomes" id="UP001484179"/>
    </source>
</evidence>
<dbReference type="PANTHER" id="PTHR12631:SF10">
    <property type="entry name" value="BETA-XYLOSIDASE-LIKE PROTEIN-RELATED"/>
    <property type="match status" value="1"/>
</dbReference>
<reference evidence="1 2" key="1">
    <citation type="submission" date="2024-04" db="EMBL/GenBank/DDBJ databases">
        <title>Biological Control Activity of Plant Growth Promoting Rhizobacteria Burkholderia pyrrocinia BX1 against Tobacco black shank Introduction Tobacco black shank (TBS) caused by the oomycete Phytophthora. nicotianae (P. nicotianae) has become a destructive soil.</title>
        <authorList>
            <person name="Liu X."/>
            <person name="Shu C."/>
        </authorList>
    </citation>
    <scope>NUCLEOTIDE SEQUENCE [LARGE SCALE GENOMIC DNA]</scope>
    <source>
        <strain evidence="1 2">BX1</strain>
    </source>
</reference>
<name>A0ABZ3BS69_BURPY</name>
<dbReference type="Proteomes" id="UP001484179">
    <property type="component" value="Chromosome 2"/>
</dbReference>
<dbReference type="PANTHER" id="PTHR12631">
    <property type="entry name" value="ALPHA-L-IDURONIDASE"/>
    <property type="match status" value="1"/>
</dbReference>
<dbReference type="InterPro" id="IPR017853">
    <property type="entry name" value="GH"/>
</dbReference>
<dbReference type="SUPFAM" id="SSF51445">
    <property type="entry name" value="(Trans)glycosidases"/>
    <property type="match status" value="1"/>
</dbReference>
<dbReference type="EMBL" id="CP150850">
    <property type="protein sequence ID" value="WZW58032.1"/>
    <property type="molecule type" value="Genomic_DNA"/>
</dbReference>
<proteinExistence type="predicted"/>
<dbReference type="RefSeq" id="WP_342311514.1">
    <property type="nucleotide sequence ID" value="NZ_CP150850.1"/>
</dbReference>
<gene>
    <name evidence="1" type="ORF">WN985_21555</name>
</gene>
<evidence type="ECO:0000313" key="1">
    <source>
        <dbReference type="EMBL" id="WZW58032.1"/>
    </source>
</evidence>
<protein>
    <submittedName>
        <fullName evidence="1">Cellulase</fullName>
    </submittedName>
</protein>
<accession>A0ABZ3BS69</accession>
<organism evidence="1 2">
    <name type="scientific">Burkholderia pyrrocinia</name>
    <name type="common">Pseudomonas pyrrocinia</name>
    <dbReference type="NCBI Taxonomy" id="60550"/>
    <lineage>
        <taxon>Bacteria</taxon>
        <taxon>Pseudomonadati</taxon>
        <taxon>Pseudomonadota</taxon>
        <taxon>Betaproteobacteria</taxon>
        <taxon>Burkholderiales</taxon>
        <taxon>Burkholderiaceae</taxon>
        <taxon>Burkholderia</taxon>
        <taxon>Burkholderia cepacia complex</taxon>
    </lineage>
</organism>